<feature type="domain" description="CMP/dCMP-type deaminase" evidence="5">
    <location>
        <begin position="7"/>
        <end position="136"/>
    </location>
</feature>
<dbReference type="PANTHER" id="PTHR11079:SF161">
    <property type="entry name" value="CMP_DCMP-TYPE DEAMINASE DOMAIN-CONTAINING PROTEIN"/>
    <property type="match status" value="1"/>
</dbReference>
<gene>
    <name evidence="6" type="ORF">ENW50_12080</name>
</gene>
<dbReference type="FunFam" id="3.40.140.10:FF:000011">
    <property type="entry name" value="tRNA-specific adenosine deaminase"/>
    <property type="match status" value="1"/>
</dbReference>
<dbReference type="PANTHER" id="PTHR11079">
    <property type="entry name" value="CYTOSINE DEAMINASE FAMILY MEMBER"/>
    <property type="match status" value="1"/>
</dbReference>
<dbReference type="PROSITE" id="PS51747">
    <property type="entry name" value="CYT_DCMP_DEAMINASES_2"/>
    <property type="match status" value="1"/>
</dbReference>
<proteinExistence type="inferred from homology"/>
<accession>A0A7V4XUI5</accession>
<protein>
    <submittedName>
        <fullName evidence="6">Nucleoside deaminase</fullName>
    </submittedName>
</protein>
<evidence type="ECO:0000256" key="1">
    <source>
        <dbReference type="ARBA" id="ARBA00006576"/>
    </source>
</evidence>
<reference evidence="6" key="1">
    <citation type="journal article" date="2020" name="mSystems">
        <title>Genome- and Community-Level Interaction Insights into Carbon Utilization and Element Cycling Functions of Hydrothermarchaeota in Hydrothermal Sediment.</title>
        <authorList>
            <person name="Zhou Z."/>
            <person name="Liu Y."/>
            <person name="Xu W."/>
            <person name="Pan J."/>
            <person name="Luo Z.H."/>
            <person name="Li M."/>
        </authorList>
    </citation>
    <scope>NUCLEOTIDE SEQUENCE [LARGE SCALE GENOMIC DNA]</scope>
    <source>
        <strain evidence="6">SpSt-855</strain>
    </source>
</reference>
<dbReference type="AlphaFoldDB" id="A0A7V4XUI5"/>
<dbReference type="GO" id="GO:0046872">
    <property type="term" value="F:metal ion binding"/>
    <property type="evidence" value="ECO:0007669"/>
    <property type="project" value="UniProtKB-KW"/>
</dbReference>
<dbReference type="InterPro" id="IPR002125">
    <property type="entry name" value="CMP_dCMP_dom"/>
</dbReference>
<dbReference type="InterPro" id="IPR016193">
    <property type="entry name" value="Cytidine_deaminase-like"/>
</dbReference>
<evidence type="ECO:0000256" key="3">
    <source>
        <dbReference type="ARBA" id="ARBA00022801"/>
    </source>
</evidence>
<keyword evidence="2" id="KW-0479">Metal-binding</keyword>
<dbReference type="Gene3D" id="3.40.140.10">
    <property type="entry name" value="Cytidine Deaminase, domain 2"/>
    <property type="match status" value="1"/>
</dbReference>
<evidence type="ECO:0000256" key="4">
    <source>
        <dbReference type="ARBA" id="ARBA00022833"/>
    </source>
</evidence>
<keyword evidence="3" id="KW-0378">Hydrolase</keyword>
<comment type="similarity">
    <text evidence="1">Belongs to the cytidine and deoxycytidylate deaminase family.</text>
</comment>
<organism evidence="6">
    <name type="scientific">Acidobacterium capsulatum</name>
    <dbReference type="NCBI Taxonomy" id="33075"/>
    <lineage>
        <taxon>Bacteria</taxon>
        <taxon>Pseudomonadati</taxon>
        <taxon>Acidobacteriota</taxon>
        <taxon>Terriglobia</taxon>
        <taxon>Terriglobales</taxon>
        <taxon>Acidobacteriaceae</taxon>
        <taxon>Acidobacterium</taxon>
    </lineage>
</organism>
<dbReference type="CDD" id="cd01285">
    <property type="entry name" value="nucleoside_deaminase"/>
    <property type="match status" value="1"/>
</dbReference>
<dbReference type="GO" id="GO:0047974">
    <property type="term" value="F:guanosine deaminase activity"/>
    <property type="evidence" value="ECO:0007669"/>
    <property type="project" value="TreeGrafter"/>
</dbReference>
<comment type="caution">
    <text evidence="6">The sequence shown here is derived from an EMBL/GenBank/DDBJ whole genome shotgun (WGS) entry which is preliminary data.</text>
</comment>
<dbReference type="SUPFAM" id="SSF53927">
    <property type="entry name" value="Cytidine deaminase-like"/>
    <property type="match status" value="1"/>
</dbReference>
<dbReference type="EMBL" id="DTKL01000074">
    <property type="protein sequence ID" value="HGY95404.1"/>
    <property type="molecule type" value="Genomic_DNA"/>
</dbReference>
<name>A0A7V4XUI5_9BACT</name>
<dbReference type="Pfam" id="PF00383">
    <property type="entry name" value="dCMP_cyt_deam_1"/>
    <property type="match status" value="1"/>
</dbReference>
<dbReference type="GO" id="GO:0006152">
    <property type="term" value="P:purine nucleoside catabolic process"/>
    <property type="evidence" value="ECO:0007669"/>
    <property type="project" value="TreeGrafter"/>
</dbReference>
<evidence type="ECO:0000259" key="5">
    <source>
        <dbReference type="PROSITE" id="PS51747"/>
    </source>
</evidence>
<sequence length="162" mass="17557">MASNQDQTHATFLRRAIALALENVQAGKGGPFGAVIVREGQIVGEAANSVFTTNDPTAHAEVNAIRAACRNLGVFELRGCVIYTSSEPCPMCLAACYWAHLDHIYYAANAEDAARAGFDDAFLYREMALPAAERSLPAEELLREEAQASFAAWDASPFKQPY</sequence>
<evidence type="ECO:0000256" key="2">
    <source>
        <dbReference type="ARBA" id="ARBA00022723"/>
    </source>
</evidence>
<keyword evidence="4" id="KW-0862">Zinc</keyword>
<evidence type="ECO:0000313" key="6">
    <source>
        <dbReference type="EMBL" id="HGY95404.1"/>
    </source>
</evidence>